<feature type="transmembrane region" description="Helical" evidence="14">
    <location>
        <begin position="287"/>
        <end position="313"/>
    </location>
</feature>
<dbReference type="GO" id="GO:0019722">
    <property type="term" value="P:calcium-mediated signaling"/>
    <property type="evidence" value="ECO:0007669"/>
    <property type="project" value="TreeGrafter"/>
</dbReference>
<dbReference type="Gene3D" id="1.20.1070.10">
    <property type="entry name" value="Rhodopsin 7-helix transmembrane proteins"/>
    <property type="match status" value="1"/>
</dbReference>
<evidence type="ECO:0000256" key="9">
    <source>
        <dbReference type="ARBA" id="ARBA00023170"/>
    </source>
</evidence>
<dbReference type="Pfam" id="PF00001">
    <property type="entry name" value="7tm_1"/>
    <property type="match status" value="1"/>
</dbReference>
<dbReference type="InterPro" id="IPR000276">
    <property type="entry name" value="GPCR_Rhodpsn"/>
</dbReference>
<dbReference type="CTD" id="3577"/>
<keyword evidence="10" id="KW-0325">Glycoprotein</keyword>
<dbReference type="AlphaFoldDB" id="A0A6J2WIH8"/>
<dbReference type="PANTHER" id="PTHR10489:SF930">
    <property type="entry name" value="C-X-C CHEMOKINE RECEPTOR TYPE 1-LIKE"/>
    <property type="match status" value="1"/>
</dbReference>
<dbReference type="GO" id="GO:0030593">
    <property type="term" value="P:neutrophil chemotaxis"/>
    <property type="evidence" value="ECO:0007669"/>
    <property type="project" value="TreeGrafter"/>
</dbReference>
<evidence type="ECO:0000256" key="13">
    <source>
        <dbReference type="RuleBase" id="RU000688"/>
    </source>
</evidence>
<evidence type="ECO:0000256" key="3">
    <source>
        <dbReference type="ARBA" id="ARBA00022500"/>
    </source>
</evidence>
<evidence type="ECO:0000256" key="4">
    <source>
        <dbReference type="ARBA" id="ARBA00022692"/>
    </source>
</evidence>
<name>A0A6J2WIH8_CHACN</name>
<sequence>MSDQNISLHLDDFYKEQFNDSNLTSYFDLDHGTLSCEPIPLSEAVNISVCAFYILLILLAVPGNLTVGLVIRLSKHKVLPYDVYLFNLMLADLLMALTLPFSAVAVVRGWLFGDVACKLVSVVKEVNFYSGILFLVCISVDRYKAVLHPRQTRQAGCSVAICVGVWALALVLSLPAIYNESYRPLDEGPEVCTERFHPDSADTWRLAVRVMSHVFGFLLPLVIMLLCYSRTALGLQRTSFPRHRPMRVIVAVVLAFLLCWAPFHVAVGLDTVLRSGLVEYSCDTRTAVNVVMFFTENLGLLHCCVNPVLYAFVVKKYRRSFTQLLQRSGLLRCCTETQGNTSPSQTSDITSSAV</sequence>
<keyword evidence="7 14" id="KW-0472">Membrane</keyword>
<comment type="similarity">
    <text evidence="13">Belongs to the G-protein coupled receptor 1 family.</text>
</comment>
<evidence type="ECO:0000256" key="12">
    <source>
        <dbReference type="ARBA" id="ARBA00034130"/>
    </source>
</evidence>
<dbReference type="RefSeq" id="XP_030643502.1">
    <property type="nucleotide sequence ID" value="XM_030787642.1"/>
</dbReference>
<evidence type="ECO:0000259" key="15">
    <source>
        <dbReference type="PROSITE" id="PS50262"/>
    </source>
</evidence>
<dbReference type="GO" id="GO:0006955">
    <property type="term" value="P:immune response"/>
    <property type="evidence" value="ECO:0007669"/>
    <property type="project" value="TreeGrafter"/>
</dbReference>
<feature type="transmembrane region" description="Helical" evidence="14">
    <location>
        <begin position="248"/>
        <end position="267"/>
    </location>
</feature>
<evidence type="ECO:0000256" key="7">
    <source>
        <dbReference type="ARBA" id="ARBA00023136"/>
    </source>
</evidence>
<feature type="transmembrane region" description="Helical" evidence="14">
    <location>
        <begin position="83"/>
        <end position="106"/>
    </location>
</feature>
<dbReference type="GO" id="GO:0007204">
    <property type="term" value="P:positive regulation of cytosolic calcium ion concentration"/>
    <property type="evidence" value="ECO:0007669"/>
    <property type="project" value="TreeGrafter"/>
</dbReference>
<evidence type="ECO:0000256" key="10">
    <source>
        <dbReference type="ARBA" id="ARBA00023180"/>
    </source>
</evidence>
<comment type="subcellular location">
    <subcellularLocation>
        <location evidence="1">Cell membrane</location>
        <topology evidence="1">Multi-pass membrane protein</topology>
    </subcellularLocation>
</comment>
<evidence type="ECO:0000256" key="14">
    <source>
        <dbReference type="SAM" id="Phobius"/>
    </source>
</evidence>
<dbReference type="InterPro" id="IPR000174">
    <property type="entry name" value="Chemokine_CXCR_1/2"/>
</dbReference>
<keyword evidence="2" id="KW-1003">Cell membrane</keyword>
<organism evidence="16 17">
    <name type="scientific">Chanos chanos</name>
    <name type="common">Milkfish</name>
    <name type="synonym">Mugil chanos</name>
    <dbReference type="NCBI Taxonomy" id="29144"/>
    <lineage>
        <taxon>Eukaryota</taxon>
        <taxon>Metazoa</taxon>
        <taxon>Chordata</taxon>
        <taxon>Craniata</taxon>
        <taxon>Vertebrata</taxon>
        <taxon>Euteleostomi</taxon>
        <taxon>Actinopterygii</taxon>
        <taxon>Neopterygii</taxon>
        <taxon>Teleostei</taxon>
        <taxon>Ostariophysi</taxon>
        <taxon>Gonorynchiformes</taxon>
        <taxon>Chanidae</taxon>
        <taxon>Chanos</taxon>
    </lineage>
</organism>
<keyword evidence="11 13" id="KW-0807">Transducer</keyword>
<dbReference type="GO" id="GO:0019957">
    <property type="term" value="F:C-C chemokine binding"/>
    <property type="evidence" value="ECO:0007669"/>
    <property type="project" value="TreeGrafter"/>
</dbReference>
<evidence type="ECO:0000256" key="11">
    <source>
        <dbReference type="ARBA" id="ARBA00023224"/>
    </source>
</evidence>
<dbReference type="OrthoDB" id="9946013at2759"/>
<dbReference type="SUPFAM" id="SSF81321">
    <property type="entry name" value="Family A G protein-coupled receptor-like"/>
    <property type="match status" value="1"/>
</dbReference>
<evidence type="ECO:0000256" key="2">
    <source>
        <dbReference type="ARBA" id="ARBA00022475"/>
    </source>
</evidence>
<evidence type="ECO:0000256" key="8">
    <source>
        <dbReference type="ARBA" id="ARBA00023157"/>
    </source>
</evidence>
<proteinExistence type="inferred from homology"/>
<dbReference type="PANTHER" id="PTHR10489">
    <property type="entry name" value="CELL ADHESION MOLECULE"/>
    <property type="match status" value="1"/>
</dbReference>
<feature type="transmembrane region" description="Helical" evidence="14">
    <location>
        <begin position="155"/>
        <end position="178"/>
    </location>
</feature>
<dbReference type="InterPro" id="IPR017452">
    <property type="entry name" value="GPCR_Rhodpsn_7TM"/>
</dbReference>
<dbReference type="PROSITE" id="PS50262">
    <property type="entry name" value="G_PROTEIN_RECEP_F1_2"/>
    <property type="match status" value="1"/>
</dbReference>
<evidence type="ECO:0000313" key="16">
    <source>
        <dbReference type="Proteomes" id="UP000504632"/>
    </source>
</evidence>
<evidence type="ECO:0000256" key="1">
    <source>
        <dbReference type="ARBA" id="ARBA00004651"/>
    </source>
</evidence>
<evidence type="ECO:0000256" key="6">
    <source>
        <dbReference type="ARBA" id="ARBA00023040"/>
    </source>
</evidence>
<keyword evidence="6 13" id="KW-0297">G-protein coupled receptor</keyword>
<gene>
    <name evidence="17" type="primary">cxcr1</name>
</gene>
<accession>A0A6J2WIH8</accession>
<dbReference type="GO" id="GO:0016493">
    <property type="term" value="F:C-C chemokine receptor activity"/>
    <property type="evidence" value="ECO:0007669"/>
    <property type="project" value="TreeGrafter"/>
</dbReference>
<dbReference type="PRINTS" id="PR00427">
    <property type="entry name" value="INTRLEUKIN8R"/>
</dbReference>
<keyword evidence="5 14" id="KW-1133">Transmembrane helix</keyword>
<feature type="domain" description="G-protein coupled receptors family 1 profile" evidence="15">
    <location>
        <begin position="63"/>
        <end position="310"/>
    </location>
</feature>
<feature type="transmembrane region" description="Helical" evidence="14">
    <location>
        <begin position="206"/>
        <end position="228"/>
    </location>
</feature>
<evidence type="ECO:0000313" key="17">
    <source>
        <dbReference type="RefSeq" id="XP_030643502.1"/>
    </source>
</evidence>
<dbReference type="PRINTS" id="PR00237">
    <property type="entry name" value="GPCRRHODOPSN"/>
</dbReference>
<dbReference type="InParanoid" id="A0A6J2WIH8"/>
<comment type="subunit">
    <text evidence="12">Interacts with IL8. Interacts with GNAI2.</text>
</comment>
<evidence type="ECO:0000256" key="5">
    <source>
        <dbReference type="ARBA" id="ARBA00022989"/>
    </source>
</evidence>
<keyword evidence="9 13" id="KW-0675">Receptor</keyword>
<dbReference type="Proteomes" id="UP000504632">
    <property type="component" value="Chromosome 10"/>
</dbReference>
<keyword evidence="8" id="KW-1015">Disulfide bond</keyword>
<protein>
    <submittedName>
        <fullName evidence="17">C-X-C chemokine receptor type 1</fullName>
    </submittedName>
</protein>
<dbReference type="InterPro" id="IPR050119">
    <property type="entry name" value="CCR1-9-like"/>
</dbReference>
<keyword evidence="3" id="KW-0145">Chemotaxis</keyword>
<dbReference type="GO" id="GO:0009897">
    <property type="term" value="C:external side of plasma membrane"/>
    <property type="evidence" value="ECO:0007669"/>
    <property type="project" value="TreeGrafter"/>
</dbReference>
<keyword evidence="4 13" id="KW-0812">Transmembrane</keyword>
<feature type="transmembrane region" description="Helical" evidence="14">
    <location>
        <begin position="51"/>
        <end position="71"/>
    </location>
</feature>
<dbReference type="GeneID" id="115823581"/>
<keyword evidence="16" id="KW-1185">Reference proteome</keyword>
<dbReference type="PROSITE" id="PS00237">
    <property type="entry name" value="G_PROTEIN_RECEP_F1_1"/>
    <property type="match status" value="1"/>
</dbReference>
<feature type="transmembrane region" description="Helical" evidence="14">
    <location>
        <begin position="126"/>
        <end position="143"/>
    </location>
</feature>
<reference evidence="17" key="1">
    <citation type="submission" date="2025-08" db="UniProtKB">
        <authorList>
            <consortium name="RefSeq"/>
        </authorList>
    </citation>
    <scope>IDENTIFICATION</scope>
</reference>
<dbReference type="GO" id="GO:0016494">
    <property type="term" value="F:C-X-C chemokine receptor activity"/>
    <property type="evidence" value="ECO:0007669"/>
    <property type="project" value="InterPro"/>
</dbReference>